<dbReference type="SUPFAM" id="SSF52540">
    <property type="entry name" value="P-loop containing nucleoside triphosphate hydrolases"/>
    <property type="match status" value="1"/>
</dbReference>
<comment type="caution">
    <text evidence="5">The sequence shown here is derived from an EMBL/GenBank/DDBJ whole genome shotgun (WGS) entry which is preliminary data.</text>
</comment>
<evidence type="ECO:0000259" key="4">
    <source>
        <dbReference type="PROSITE" id="PS50901"/>
    </source>
</evidence>
<evidence type="ECO:0000313" key="6">
    <source>
        <dbReference type="Proteomes" id="UP000292003"/>
    </source>
</evidence>
<dbReference type="GO" id="GO:0051301">
    <property type="term" value="P:cell division"/>
    <property type="evidence" value="ECO:0007669"/>
    <property type="project" value="UniProtKB-KW"/>
</dbReference>
<evidence type="ECO:0000313" key="5">
    <source>
        <dbReference type="EMBL" id="RZQ62253.1"/>
    </source>
</evidence>
<dbReference type="InterPro" id="IPR027417">
    <property type="entry name" value="P-loop_NTPase"/>
</dbReference>
<evidence type="ECO:0000256" key="3">
    <source>
        <dbReference type="PROSITE-ProRule" id="PRU00289"/>
    </source>
</evidence>
<dbReference type="EMBL" id="SFCC01000009">
    <property type="protein sequence ID" value="RZQ62253.1"/>
    <property type="molecule type" value="Genomic_DNA"/>
</dbReference>
<dbReference type="Gene3D" id="3.40.50.300">
    <property type="entry name" value="P-loop containing nucleotide triphosphate hydrolases"/>
    <property type="match status" value="1"/>
</dbReference>
<feature type="domain" description="FtsK" evidence="4">
    <location>
        <begin position="25"/>
        <end position="216"/>
    </location>
</feature>
<proteinExistence type="predicted"/>
<dbReference type="OrthoDB" id="3315716at2"/>
<dbReference type="Pfam" id="PF01580">
    <property type="entry name" value="FtsK_SpoIIIE"/>
    <property type="match status" value="1"/>
</dbReference>
<protein>
    <submittedName>
        <fullName evidence="5">Cell division protein FtsK</fullName>
    </submittedName>
</protein>
<evidence type="ECO:0000256" key="2">
    <source>
        <dbReference type="ARBA" id="ARBA00022840"/>
    </source>
</evidence>
<accession>A0A4Q7J7C6</accession>
<dbReference type="GO" id="GO:0005524">
    <property type="term" value="F:ATP binding"/>
    <property type="evidence" value="ECO:0007669"/>
    <property type="project" value="UniProtKB-UniRule"/>
</dbReference>
<keyword evidence="5" id="KW-0132">Cell division</keyword>
<gene>
    <name evidence="5" type="ORF">EWH70_18395</name>
</gene>
<dbReference type="InterPro" id="IPR002543">
    <property type="entry name" value="FtsK_dom"/>
</dbReference>
<reference evidence="5 6" key="1">
    <citation type="submission" date="2019-02" db="EMBL/GenBank/DDBJ databases">
        <title>Draft genome sequence of Amycolatopsis sp. 8-3EHSu isolated from roots of Suaeda maritima.</title>
        <authorList>
            <person name="Duangmal K."/>
            <person name="Chantavorakit T."/>
        </authorList>
    </citation>
    <scope>NUCLEOTIDE SEQUENCE [LARGE SCALE GENOMIC DNA]</scope>
    <source>
        <strain evidence="5 6">8-3EHSu</strain>
    </source>
</reference>
<dbReference type="AlphaFoldDB" id="A0A4Q7J7C6"/>
<dbReference type="PROSITE" id="PS50901">
    <property type="entry name" value="FTSK"/>
    <property type="match status" value="1"/>
</dbReference>
<keyword evidence="1 3" id="KW-0547">Nucleotide-binding</keyword>
<dbReference type="PANTHER" id="PTHR22683:SF41">
    <property type="entry name" value="DNA TRANSLOCASE FTSK"/>
    <property type="match status" value="1"/>
</dbReference>
<dbReference type="Proteomes" id="UP000292003">
    <property type="component" value="Unassembled WGS sequence"/>
</dbReference>
<keyword evidence="2 3" id="KW-0067">ATP-binding</keyword>
<dbReference type="GO" id="GO:0003677">
    <property type="term" value="F:DNA binding"/>
    <property type="evidence" value="ECO:0007669"/>
    <property type="project" value="InterPro"/>
</dbReference>
<evidence type="ECO:0000256" key="1">
    <source>
        <dbReference type="ARBA" id="ARBA00022741"/>
    </source>
</evidence>
<dbReference type="InterPro" id="IPR050206">
    <property type="entry name" value="FtsK/SpoIIIE/SftA"/>
</dbReference>
<keyword evidence="5" id="KW-0131">Cell cycle</keyword>
<feature type="binding site" evidence="3">
    <location>
        <begin position="52"/>
        <end position="59"/>
    </location>
    <ligand>
        <name>ATP</name>
        <dbReference type="ChEBI" id="CHEBI:30616"/>
    </ligand>
</feature>
<organism evidence="5 6">
    <name type="scientific">Amycolatopsis suaedae</name>
    <dbReference type="NCBI Taxonomy" id="2510978"/>
    <lineage>
        <taxon>Bacteria</taxon>
        <taxon>Bacillati</taxon>
        <taxon>Actinomycetota</taxon>
        <taxon>Actinomycetes</taxon>
        <taxon>Pseudonocardiales</taxon>
        <taxon>Pseudonocardiaceae</taxon>
        <taxon>Amycolatopsis</taxon>
    </lineage>
</organism>
<sequence length="292" mass="32028">MFNRRGPRRTGGATPTIPVSGLSIYDPMHFGIDENGRQVRVRLAYKNIIAGGEPGSGKSSLVNTIVAHGALSTDCRLWLFDGKQVELDPWRPVADVFVGNDMERALYRLAQLQHELDIRYAMLRKAGRRKITRDDGLDVILFVIDELALFSATYGTKEQREDFIRILRDIVARGRAAGIITVAATQRPSADIIPTSLRDLFGYRVAFRCTTDSSSDIILSVGWAGEGYSAKTIDPLSVGVGWLLAEGGIPQRFKAAYLTDADIRAIVAHARSIRTHYPDDDGTAGVPALVTV</sequence>
<keyword evidence="6" id="KW-1185">Reference proteome</keyword>
<dbReference type="PANTHER" id="PTHR22683">
    <property type="entry name" value="SPORULATION PROTEIN RELATED"/>
    <property type="match status" value="1"/>
</dbReference>
<name>A0A4Q7J7C6_9PSEU</name>